<evidence type="ECO:0000256" key="2">
    <source>
        <dbReference type="ARBA" id="ARBA00035104"/>
    </source>
</evidence>
<dbReference type="Proteomes" id="UP000178951">
    <property type="component" value="Unassembled WGS sequence"/>
</dbReference>
<dbReference type="Gene3D" id="3.30.70.60">
    <property type="match status" value="1"/>
</dbReference>
<dbReference type="EMBL" id="MEUF01000038">
    <property type="protein sequence ID" value="OGC34896.1"/>
    <property type="molecule type" value="Genomic_DNA"/>
</dbReference>
<dbReference type="SUPFAM" id="SSF54995">
    <property type="entry name" value="Ribosomal protein S6"/>
    <property type="match status" value="1"/>
</dbReference>
<name>A0A1F4TQF6_UNCSA</name>
<comment type="function">
    <text evidence="2 4">Binds together with bS18 to 16S ribosomal RNA.</text>
</comment>
<evidence type="ECO:0000313" key="6">
    <source>
        <dbReference type="Proteomes" id="UP000178951"/>
    </source>
</evidence>
<dbReference type="InterPro" id="IPR035980">
    <property type="entry name" value="Ribosomal_bS6_sf"/>
</dbReference>
<dbReference type="GO" id="GO:0005840">
    <property type="term" value="C:ribosome"/>
    <property type="evidence" value="ECO:0007669"/>
    <property type="project" value="UniProtKB-KW"/>
</dbReference>
<dbReference type="GO" id="GO:0003735">
    <property type="term" value="F:structural constituent of ribosome"/>
    <property type="evidence" value="ECO:0007669"/>
    <property type="project" value="InterPro"/>
</dbReference>
<dbReference type="PANTHER" id="PTHR21011:SF1">
    <property type="entry name" value="SMALL RIBOSOMAL SUBUNIT PROTEIN BS6M"/>
    <property type="match status" value="1"/>
</dbReference>
<keyword evidence="4" id="KW-0694">RNA-binding</keyword>
<comment type="similarity">
    <text evidence="1 4">Belongs to the bacterial ribosomal protein bS6 family.</text>
</comment>
<proteinExistence type="inferred from homology"/>
<dbReference type="GO" id="GO:0005737">
    <property type="term" value="C:cytoplasm"/>
    <property type="evidence" value="ECO:0007669"/>
    <property type="project" value="UniProtKB-ARBA"/>
</dbReference>
<keyword evidence="4" id="KW-0687">Ribonucleoprotein</keyword>
<dbReference type="GO" id="GO:1990904">
    <property type="term" value="C:ribonucleoprotein complex"/>
    <property type="evidence" value="ECO:0007669"/>
    <property type="project" value="UniProtKB-KW"/>
</dbReference>
<dbReference type="Pfam" id="PF01250">
    <property type="entry name" value="Ribosomal_S6"/>
    <property type="match status" value="1"/>
</dbReference>
<evidence type="ECO:0000313" key="5">
    <source>
        <dbReference type="EMBL" id="OGC34896.1"/>
    </source>
</evidence>
<keyword evidence="4" id="KW-0699">rRNA-binding</keyword>
<dbReference type="AlphaFoldDB" id="A0A1F4TQF6"/>
<dbReference type="GO" id="GO:0070181">
    <property type="term" value="F:small ribosomal subunit rRNA binding"/>
    <property type="evidence" value="ECO:0007669"/>
    <property type="project" value="TreeGrafter"/>
</dbReference>
<dbReference type="HAMAP" id="MF_00360">
    <property type="entry name" value="Ribosomal_bS6"/>
    <property type="match status" value="1"/>
</dbReference>
<sequence>MNQYELIMLFDPALGEEKILQLTTKVEDKIKSLGGALEKTEKWGMKKLNSMIRKAKRLTHAYYMMIKFSSPSNVPAEVQAMLKVTENVARYFVSKAVENIIEEPTEKKEVVGKPLEAVSVGEIKGEPLGEPK</sequence>
<comment type="caution">
    <text evidence="5">The sequence shown here is derived from an EMBL/GenBank/DDBJ whole genome shotgun (WGS) entry which is preliminary data.</text>
</comment>
<gene>
    <name evidence="4" type="primary">rpsF</name>
    <name evidence="5" type="ORF">A2311_00320</name>
</gene>
<evidence type="ECO:0000256" key="4">
    <source>
        <dbReference type="HAMAP-Rule" id="MF_00360"/>
    </source>
</evidence>
<protein>
    <recommendedName>
        <fullName evidence="3 4">Small ribosomal subunit protein bS6</fullName>
    </recommendedName>
</protein>
<dbReference type="STRING" id="1802583.A2311_00320"/>
<dbReference type="InterPro" id="IPR000529">
    <property type="entry name" value="Ribosomal_bS6"/>
</dbReference>
<dbReference type="NCBIfam" id="TIGR00166">
    <property type="entry name" value="S6"/>
    <property type="match status" value="1"/>
</dbReference>
<evidence type="ECO:0000256" key="3">
    <source>
        <dbReference type="ARBA" id="ARBA00035294"/>
    </source>
</evidence>
<dbReference type="InterPro" id="IPR020814">
    <property type="entry name" value="Ribosomal_S6_plastid/chlpt"/>
</dbReference>
<dbReference type="PANTHER" id="PTHR21011">
    <property type="entry name" value="MITOCHONDRIAL 28S RIBOSOMAL PROTEIN S6"/>
    <property type="match status" value="1"/>
</dbReference>
<accession>A0A1F4TQF6</accession>
<evidence type="ECO:0000256" key="1">
    <source>
        <dbReference type="ARBA" id="ARBA00009512"/>
    </source>
</evidence>
<reference evidence="5 6" key="1">
    <citation type="journal article" date="2016" name="Nat. Commun.">
        <title>Thousands of microbial genomes shed light on interconnected biogeochemical processes in an aquifer system.</title>
        <authorList>
            <person name="Anantharaman K."/>
            <person name="Brown C.T."/>
            <person name="Hug L.A."/>
            <person name="Sharon I."/>
            <person name="Castelle C.J."/>
            <person name="Probst A.J."/>
            <person name="Thomas B.C."/>
            <person name="Singh A."/>
            <person name="Wilkins M.J."/>
            <person name="Karaoz U."/>
            <person name="Brodie E.L."/>
            <person name="Williams K.H."/>
            <person name="Hubbard S.S."/>
            <person name="Banfield J.F."/>
        </authorList>
    </citation>
    <scope>NUCLEOTIDE SEQUENCE [LARGE SCALE GENOMIC DNA]</scope>
</reference>
<dbReference type="CDD" id="cd00473">
    <property type="entry name" value="bS6"/>
    <property type="match status" value="1"/>
</dbReference>
<dbReference type="InterPro" id="IPR014717">
    <property type="entry name" value="Transl_elong_EF1B/ribsomal_bS6"/>
</dbReference>
<keyword evidence="4 5" id="KW-0689">Ribosomal protein</keyword>
<dbReference type="GO" id="GO:0006412">
    <property type="term" value="P:translation"/>
    <property type="evidence" value="ECO:0007669"/>
    <property type="project" value="UniProtKB-UniRule"/>
</dbReference>
<organism evidence="5 6">
    <name type="scientific">candidate division WOR-1 bacterium RIFOXYB2_FULL_48_7</name>
    <dbReference type="NCBI Taxonomy" id="1802583"/>
    <lineage>
        <taxon>Bacteria</taxon>
        <taxon>Bacillati</taxon>
        <taxon>Saganbacteria</taxon>
    </lineage>
</organism>